<reference evidence="2" key="1">
    <citation type="submission" date="2020-11" db="EMBL/GenBank/DDBJ databases">
        <title>Adaptations for nitrogen fixation in a non-lichenized fungal sporocarp promotes dispersal by wood-feeding termites.</title>
        <authorList>
            <consortium name="DOE Joint Genome Institute"/>
            <person name="Koch R.A."/>
            <person name="Yoon G."/>
            <person name="Arayal U."/>
            <person name="Lail K."/>
            <person name="Amirebrahimi M."/>
            <person name="Labutti K."/>
            <person name="Lipzen A."/>
            <person name="Riley R."/>
            <person name="Barry K."/>
            <person name="Henrissat B."/>
            <person name="Grigoriev I.V."/>
            <person name="Herr J.R."/>
            <person name="Aime M.C."/>
        </authorList>
    </citation>
    <scope>NUCLEOTIDE SEQUENCE</scope>
    <source>
        <strain evidence="2">MCA 3950</strain>
    </source>
</reference>
<feature type="region of interest" description="Disordered" evidence="1">
    <location>
        <begin position="84"/>
        <end position="132"/>
    </location>
</feature>
<name>A0A9P7VSJ6_9AGAR</name>
<proteinExistence type="predicted"/>
<dbReference type="Proteomes" id="UP000812287">
    <property type="component" value="Unassembled WGS sequence"/>
</dbReference>
<protein>
    <submittedName>
        <fullName evidence="2">Uncharacterized protein</fullName>
    </submittedName>
</protein>
<sequence>MPPFELEPTERELVTGATEITCGVGGVQNNDTNMLAAQSRTVEATAETQKGSAFNLMEGVEEIFRWILKPFLFIRNRCSSATFIKSNKEEDDVDQKPRGPIEGPVTGGPVRDPKPKPRPKPKPKPYPSVSRG</sequence>
<evidence type="ECO:0000313" key="2">
    <source>
        <dbReference type="EMBL" id="KAG7445680.1"/>
    </source>
</evidence>
<gene>
    <name evidence="2" type="ORF">BT62DRAFT_932840</name>
</gene>
<evidence type="ECO:0000256" key="1">
    <source>
        <dbReference type="SAM" id="MobiDB-lite"/>
    </source>
</evidence>
<dbReference type="RefSeq" id="XP_043039180.1">
    <property type="nucleotide sequence ID" value="XM_043186427.1"/>
</dbReference>
<keyword evidence="3" id="KW-1185">Reference proteome</keyword>
<dbReference type="GeneID" id="66108724"/>
<dbReference type="AlphaFoldDB" id="A0A9P7VSJ6"/>
<accession>A0A9P7VSJ6</accession>
<evidence type="ECO:0000313" key="3">
    <source>
        <dbReference type="Proteomes" id="UP000812287"/>
    </source>
</evidence>
<organism evidence="2 3">
    <name type="scientific">Guyanagaster necrorhizus</name>
    <dbReference type="NCBI Taxonomy" id="856835"/>
    <lineage>
        <taxon>Eukaryota</taxon>
        <taxon>Fungi</taxon>
        <taxon>Dikarya</taxon>
        <taxon>Basidiomycota</taxon>
        <taxon>Agaricomycotina</taxon>
        <taxon>Agaricomycetes</taxon>
        <taxon>Agaricomycetidae</taxon>
        <taxon>Agaricales</taxon>
        <taxon>Marasmiineae</taxon>
        <taxon>Physalacriaceae</taxon>
        <taxon>Guyanagaster</taxon>
    </lineage>
</organism>
<dbReference type="EMBL" id="MU250536">
    <property type="protein sequence ID" value="KAG7445680.1"/>
    <property type="molecule type" value="Genomic_DNA"/>
</dbReference>
<comment type="caution">
    <text evidence="2">The sequence shown here is derived from an EMBL/GenBank/DDBJ whole genome shotgun (WGS) entry which is preliminary data.</text>
</comment>